<organism evidence="2 3">
    <name type="scientific">Punica granatum</name>
    <name type="common">Pomegranate</name>
    <dbReference type="NCBI Taxonomy" id="22663"/>
    <lineage>
        <taxon>Eukaryota</taxon>
        <taxon>Viridiplantae</taxon>
        <taxon>Streptophyta</taxon>
        <taxon>Embryophyta</taxon>
        <taxon>Tracheophyta</taxon>
        <taxon>Spermatophyta</taxon>
        <taxon>Magnoliopsida</taxon>
        <taxon>eudicotyledons</taxon>
        <taxon>Gunneridae</taxon>
        <taxon>Pentapetalae</taxon>
        <taxon>rosids</taxon>
        <taxon>malvids</taxon>
        <taxon>Myrtales</taxon>
        <taxon>Lythraceae</taxon>
        <taxon>Punica</taxon>
    </lineage>
</organism>
<dbReference type="PANTHER" id="PTHR48085">
    <property type="entry name" value="CADMIUM/ZINC-TRANSPORTING ATPASE HMA2-RELATED"/>
    <property type="match status" value="1"/>
</dbReference>
<evidence type="ECO:0000313" key="2">
    <source>
        <dbReference type="EMBL" id="OWM84309.1"/>
    </source>
</evidence>
<name>A0A218XI00_PUNGR</name>
<dbReference type="Proteomes" id="UP000197138">
    <property type="component" value="Unassembled WGS sequence"/>
</dbReference>
<evidence type="ECO:0000313" key="3">
    <source>
        <dbReference type="Proteomes" id="UP000197138"/>
    </source>
</evidence>
<evidence type="ECO:0000256" key="1">
    <source>
        <dbReference type="ARBA" id="ARBA00006024"/>
    </source>
</evidence>
<dbReference type="InterPro" id="IPR051014">
    <property type="entry name" value="Cation_Transport_ATPase_IB"/>
</dbReference>
<accession>A0A218XI00</accession>
<dbReference type="GO" id="GO:0022857">
    <property type="term" value="F:transmembrane transporter activity"/>
    <property type="evidence" value="ECO:0007669"/>
    <property type="project" value="TreeGrafter"/>
</dbReference>
<protein>
    <submittedName>
        <fullName evidence="2">Uncharacterized protein</fullName>
    </submittedName>
</protein>
<dbReference type="EMBL" id="MTKT01001633">
    <property type="protein sequence ID" value="OWM84309.1"/>
    <property type="molecule type" value="Genomic_DNA"/>
</dbReference>
<reference evidence="3" key="1">
    <citation type="journal article" date="2017" name="Plant J.">
        <title>The pomegranate (Punica granatum L.) genome and the genomics of punicalagin biosynthesis.</title>
        <authorList>
            <person name="Qin G."/>
            <person name="Xu C."/>
            <person name="Ming R."/>
            <person name="Tang H."/>
            <person name="Guyot R."/>
            <person name="Kramer E.M."/>
            <person name="Hu Y."/>
            <person name="Yi X."/>
            <person name="Qi Y."/>
            <person name="Xu X."/>
            <person name="Gao Z."/>
            <person name="Pan H."/>
            <person name="Jian J."/>
            <person name="Tian Y."/>
            <person name="Yue Z."/>
            <person name="Xu Y."/>
        </authorList>
    </citation>
    <scope>NUCLEOTIDE SEQUENCE [LARGE SCALE GENOMIC DNA]</scope>
    <source>
        <strain evidence="3">cv. Dabenzi</strain>
    </source>
</reference>
<comment type="similarity">
    <text evidence="1">Belongs to the cation transport ATPase (P-type) (TC 3.A.3) family. Type IB subfamily.</text>
</comment>
<dbReference type="PANTHER" id="PTHR48085:SF5">
    <property type="entry name" value="CADMIUM_ZINC-TRANSPORTING ATPASE HMA4-RELATED"/>
    <property type="match status" value="1"/>
</dbReference>
<dbReference type="AlphaFoldDB" id="A0A218XI00"/>
<dbReference type="GO" id="GO:0016020">
    <property type="term" value="C:membrane"/>
    <property type="evidence" value="ECO:0007669"/>
    <property type="project" value="TreeGrafter"/>
</dbReference>
<comment type="caution">
    <text evidence="2">The sequence shown here is derived from an EMBL/GenBank/DDBJ whole genome shotgun (WGS) entry which is preliminary data.</text>
</comment>
<gene>
    <name evidence="2" type="ORF">CDL15_Pgr027078</name>
</gene>
<proteinExistence type="inferred from homology"/>
<sequence length="112" mass="12548">MRGPAVLNKSQRMLKISKNFPGEGIHGKIDERDVFIKNKRIAIRADPSLCADAKEGRTVGYAYVEATLVGIFKLSRELEDSGRHNSKSEPPFQWVVDVLEEGQKKQHPDAMA</sequence>